<accession>A0A6F8YYD4</accession>
<dbReference type="Proteomes" id="UP000503011">
    <property type="component" value="Chromosome"/>
</dbReference>
<dbReference type="KEGG" id="psuu:Psuf_085030"/>
<keyword evidence="2" id="KW-1185">Reference proteome</keyword>
<protein>
    <recommendedName>
        <fullName evidence="3">PRC-barrel domain-containing protein</fullName>
    </recommendedName>
</protein>
<dbReference type="InterPro" id="IPR011033">
    <property type="entry name" value="PRC_barrel-like_sf"/>
</dbReference>
<dbReference type="Gene3D" id="3.90.50.10">
    <property type="entry name" value="Photosynthetic Reaction Center, subunit H, domain 2"/>
    <property type="match status" value="1"/>
</dbReference>
<dbReference type="GO" id="GO:0019684">
    <property type="term" value="P:photosynthesis, light reaction"/>
    <property type="evidence" value="ECO:0007669"/>
    <property type="project" value="InterPro"/>
</dbReference>
<reference evidence="1 2" key="1">
    <citation type="submission" date="2020-03" db="EMBL/GenBank/DDBJ databases">
        <title>Whole genome shotgun sequence of Phytohabitans suffuscus NBRC 105367.</title>
        <authorList>
            <person name="Komaki H."/>
            <person name="Tamura T."/>
        </authorList>
    </citation>
    <scope>NUCLEOTIDE SEQUENCE [LARGE SCALE GENOMIC DNA]</scope>
    <source>
        <strain evidence="1 2">NBRC 105367</strain>
    </source>
</reference>
<evidence type="ECO:0008006" key="3">
    <source>
        <dbReference type="Google" id="ProtNLM"/>
    </source>
</evidence>
<name>A0A6F8YYD4_9ACTN</name>
<organism evidence="1 2">
    <name type="scientific">Phytohabitans suffuscus</name>
    <dbReference type="NCBI Taxonomy" id="624315"/>
    <lineage>
        <taxon>Bacteria</taxon>
        <taxon>Bacillati</taxon>
        <taxon>Actinomycetota</taxon>
        <taxon>Actinomycetes</taxon>
        <taxon>Micromonosporales</taxon>
        <taxon>Micromonosporaceae</taxon>
    </lineage>
</organism>
<dbReference type="GO" id="GO:0030077">
    <property type="term" value="C:plasma membrane light-harvesting complex"/>
    <property type="evidence" value="ECO:0007669"/>
    <property type="project" value="InterPro"/>
</dbReference>
<dbReference type="AlphaFoldDB" id="A0A6F8YYD4"/>
<sequence length="149" mass="16366">MMQPFIPWAWRNPSWLAGLDPTLAEQREESIEADREAHASLAGYHVEATDGGVGSVDEASYAVGEAYLVVDTGPWIFGRKVLLPAGTVQHVDHAEREVYVDRTKDQIKESPEYDKDTFGTPGYRERVSAYYAGSYRADPPAGPPAPRGG</sequence>
<reference evidence="1 2" key="2">
    <citation type="submission" date="2020-03" db="EMBL/GenBank/DDBJ databases">
        <authorList>
            <person name="Ichikawa N."/>
            <person name="Kimura A."/>
            <person name="Kitahashi Y."/>
            <person name="Uohara A."/>
        </authorList>
    </citation>
    <scope>NUCLEOTIDE SEQUENCE [LARGE SCALE GENOMIC DNA]</scope>
    <source>
        <strain evidence="1 2">NBRC 105367</strain>
    </source>
</reference>
<dbReference type="EMBL" id="AP022871">
    <property type="protein sequence ID" value="BCB91190.1"/>
    <property type="molecule type" value="Genomic_DNA"/>
</dbReference>
<evidence type="ECO:0000313" key="2">
    <source>
        <dbReference type="Proteomes" id="UP000503011"/>
    </source>
</evidence>
<gene>
    <name evidence="1" type="ORF">Psuf_085030</name>
</gene>
<evidence type="ECO:0000313" key="1">
    <source>
        <dbReference type="EMBL" id="BCB91190.1"/>
    </source>
</evidence>
<dbReference type="InterPro" id="IPR014747">
    <property type="entry name" value="Bac_photo_RC_H_C"/>
</dbReference>
<proteinExistence type="predicted"/>
<dbReference type="SUPFAM" id="SSF50346">
    <property type="entry name" value="PRC-barrel domain"/>
    <property type="match status" value="1"/>
</dbReference>